<dbReference type="InterPro" id="IPR050783">
    <property type="entry name" value="Oxylipin_biosynth_metab"/>
</dbReference>
<dbReference type="PANTHER" id="PTHR11903:SF37">
    <property type="entry name" value="PSI-PRODUCING OXYGENASE A"/>
    <property type="match status" value="1"/>
</dbReference>
<dbReference type="InterPro" id="IPR019791">
    <property type="entry name" value="Haem_peroxidase_animal"/>
</dbReference>
<evidence type="ECO:0000256" key="1">
    <source>
        <dbReference type="ARBA" id="ARBA00022617"/>
    </source>
</evidence>
<keyword evidence="5" id="KW-0408">Iron</keyword>
<dbReference type="PROSITE" id="PS50292">
    <property type="entry name" value="PEROXIDASE_3"/>
    <property type="match status" value="1"/>
</dbReference>
<gene>
    <name evidence="7" type="ORF">GFSPODELE1_LOCUS437</name>
</gene>
<name>A0ABP1CGB1_9APHY</name>
<evidence type="ECO:0000313" key="8">
    <source>
        <dbReference type="Proteomes" id="UP001497453"/>
    </source>
</evidence>
<evidence type="ECO:0000256" key="6">
    <source>
        <dbReference type="SAM" id="MobiDB-lite"/>
    </source>
</evidence>
<dbReference type="EMBL" id="OZ037944">
    <property type="protein sequence ID" value="CAL1694710.1"/>
    <property type="molecule type" value="Genomic_DNA"/>
</dbReference>
<dbReference type="PRINTS" id="PR00457">
    <property type="entry name" value="ANPEROXIDASE"/>
</dbReference>
<keyword evidence="4" id="KW-0560">Oxidoreductase</keyword>
<dbReference type="InterPro" id="IPR036396">
    <property type="entry name" value="Cyt_P450_sf"/>
</dbReference>
<dbReference type="Gene3D" id="1.10.640.10">
    <property type="entry name" value="Haem peroxidase domain superfamily, animal type"/>
    <property type="match status" value="1"/>
</dbReference>
<dbReference type="SUPFAM" id="SSF48113">
    <property type="entry name" value="Heme-dependent peroxidases"/>
    <property type="match status" value="1"/>
</dbReference>
<evidence type="ECO:0000256" key="5">
    <source>
        <dbReference type="ARBA" id="ARBA00023004"/>
    </source>
</evidence>
<feature type="region of interest" description="Disordered" evidence="6">
    <location>
        <begin position="162"/>
        <end position="193"/>
    </location>
</feature>
<dbReference type="PANTHER" id="PTHR11903">
    <property type="entry name" value="PROSTAGLANDIN G/H SYNTHASE"/>
    <property type="match status" value="1"/>
</dbReference>
<dbReference type="InterPro" id="IPR037120">
    <property type="entry name" value="Haem_peroxidase_sf_animal"/>
</dbReference>
<dbReference type="Proteomes" id="UP001497453">
    <property type="component" value="Chromosome 1"/>
</dbReference>
<reference evidence="8" key="1">
    <citation type="submission" date="2024-04" db="EMBL/GenBank/DDBJ databases">
        <authorList>
            <person name="Shaw F."/>
            <person name="Minotto A."/>
        </authorList>
    </citation>
    <scope>NUCLEOTIDE SEQUENCE [LARGE SCALE GENOMIC DNA]</scope>
</reference>
<keyword evidence="3" id="KW-0223">Dioxygenase</keyword>
<organism evidence="7 8">
    <name type="scientific">Somion occarium</name>
    <dbReference type="NCBI Taxonomy" id="3059160"/>
    <lineage>
        <taxon>Eukaryota</taxon>
        <taxon>Fungi</taxon>
        <taxon>Dikarya</taxon>
        <taxon>Basidiomycota</taxon>
        <taxon>Agaricomycotina</taxon>
        <taxon>Agaricomycetes</taxon>
        <taxon>Polyporales</taxon>
        <taxon>Cerrenaceae</taxon>
        <taxon>Somion</taxon>
    </lineage>
</organism>
<evidence type="ECO:0000256" key="2">
    <source>
        <dbReference type="ARBA" id="ARBA00022723"/>
    </source>
</evidence>
<keyword evidence="8" id="KW-1185">Reference proteome</keyword>
<dbReference type="CDD" id="cd09817">
    <property type="entry name" value="linoleate_diol_synthase_like"/>
    <property type="match status" value="1"/>
</dbReference>
<dbReference type="InterPro" id="IPR034812">
    <property type="entry name" value="Ppo-like_N"/>
</dbReference>
<sequence length="1114" mass="124671">MTDSKIVALADAIFLSLRPLPTANDGRYDAQVKPPTEYMDPDGNHSELYKVAEYVHDRIQKGPLIDDPMLLPKLLQAARNKDAFDDRSRLFNEALYFLSRLPQESKISKQLNEIVIGALYNTVPHPPAAFIGTNSNGTSPLWQNISPPSAEDAQSLRSLYASRSADGSGNSPLTPGLGQAGTPYARSVQNKHPLPPHLFPDTGLVFDALLKARDFKPHPGGNSSLTFAYASLVTHQLFRTDPRDMSKNNTSSYLDLSVLYGINQQQQDLVRDKEHGRGLLYPDAFAEDRLVLVPPAASALLVMFSRNHNYIADMLLKINERGRWTNPPPEDPTKRAVQDEEIFQTARLVNCGHYMSTIFGDYVAGFLGTGREGNSWVLQPFDPIKTSQGVVERGEGNHCSVEFNLLYRWHATTAKEDIKWTEDLFKRTFGDKPASQLTLEDFGPGVTKVWSTEVDPNPRTRTFAGLKRGSDGKFSDDDLARVLQDATDKPAGAYRARGTPEVLRLIEIMGMEQARKWGVCSMNEFRKFLGLKPFANFKEWNSDEVIARTAEQLYGHIDNLELYPGLQAEEIIPLGRGSGLCCGYTMTRAILGDAIALVRGDRFYTTDYTPTNLTAWGYQDCARDPNNGAFGAALPKLLLRHLPRHYTSNSVYGLFPFFTPETSHQTLTKLKVVEKYTFKRTLPQPIPKTVNTMVGLRHVFSKPDIYKTTYGEDMRNLTNGFGFMLVFDDGAKHNWYRKEVIRALFPDHDTCNGYVAWYKAKTQELLQEYSYKIDGVPGTRVDIVRNVINLVAVHWASGWLVGAPLKTRQHPIGLFTEQEMYDVLMLLCTCVFINVLPEHGFFLRSQAKVIGDKINGLIESSIEAAAPQTTTRLSHFVNKITSYIWAEEEKLCYPFLRRLAAIGIERKEMVSQVIGLAVGSSVNYAQSIAQVVDFYLDDERAAERAEIVKLVKRNNPEATELIHGYIREGQRLAPQFPGLLRVAVKPDQVPLGAGLPPLAVQPGDIIFSSYFNAQRNPTDFPDPLKVNPRRPKDVYQNQGSGFHVCPGVDFTLMTATEIMKIIFSLPNLRRAPGAAGRMASFMTQQIAGTDNRMYLDNTSKETPWPGSLTVVYDA</sequence>
<accession>A0ABP1CGB1</accession>
<dbReference type="SUPFAM" id="SSF48264">
    <property type="entry name" value="Cytochrome P450"/>
    <property type="match status" value="1"/>
</dbReference>
<dbReference type="CDD" id="cd20612">
    <property type="entry name" value="CYP_LDS-like_C"/>
    <property type="match status" value="1"/>
</dbReference>
<evidence type="ECO:0000256" key="4">
    <source>
        <dbReference type="ARBA" id="ARBA00023002"/>
    </source>
</evidence>
<protein>
    <submittedName>
        <fullName evidence="7">Uncharacterized protein</fullName>
    </submittedName>
</protein>
<keyword evidence="2" id="KW-0479">Metal-binding</keyword>
<evidence type="ECO:0000256" key="3">
    <source>
        <dbReference type="ARBA" id="ARBA00022964"/>
    </source>
</evidence>
<evidence type="ECO:0000313" key="7">
    <source>
        <dbReference type="EMBL" id="CAL1694710.1"/>
    </source>
</evidence>
<dbReference type="InterPro" id="IPR010255">
    <property type="entry name" value="Haem_peroxidase_sf"/>
</dbReference>
<dbReference type="Pfam" id="PF03098">
    <property type="entry name" value="An_peroxidase"/>
    <property type="match status" value="1"/>
</dbReference>
<dbReference type="Gene3D" id="1.10.630.10">
    <property type="entry name" value="Cytochrome P450"/>
    <property type="match status" value="1"/>
</dbReference>
<proteinExistence type="predicted"/>
<keyword evidence="1" id="KW-0349">Heme</keyword>